<protein>
    <submittedName>
        <fullName evidence="2">Peptidase U32</fullName>
    </submittedName>
</protein>
<reference evidence="2 3" key="1">
    <citation type="journal article" date="2016" name="C (Basel)">
        <title>Selective Growth of and Electricity Production by Marine Exoelectrogenic Bacteria in Self-Aggregated Hydrogel of Microbially Reduced Graphene Oxide.</title>
        <authorList>
            <person name="Yoshida N."/>
            <person name="Goto Y."/>
            <person name="Miyata Y."/>
        </authorList>
    </citation>
    <scope>NUCLEOTIDE SEQUENCE [LARGE SCALE GENOMIC DNA]</scope>
    <source>
        <strain evidence="2 3">NIT-T3</strain>
    </source>
</reference>
<dbReference type="PANTHER" id="PTHR30217:SF10">
    <property type="entry name" value="23S RRNA 5-HYDROXYCYTIDINE C2501 SYNTHASE"/>
    <property type="match status" value="1"/>
</dbReference>
<dbReference type="Pfam" id="PF01136">
    <property type="entry name" value="Peptidase_U32"/>
    <property type="match status" value="1"/>
</dbReference>
<proteinExistence type="predicted"/>
<name>A0ABM8HNZ1_9BACT</name>
<dbReference type="Proteomes" id="UP001319827">
    <property type="component" value="Chromosome"/>
</dbReference>
<dbReference type="InterPro" id="IPR001539">
    <property type="entry name" value="Peptidase_U32"/>
</dbReference>
<evidence type="ECO:0000313" key="3">
    <source>
        <dbReference type="Proteomes" id="UP001319827"/>
    </source>
</evidence>
<feature type="domain" description="Peptidase U32 collagenase" evidence="1">
    <location>
        <begin position="398"/>
        <end position="506"/>
    </location>
</feature>
<gene>
    <name evidence="2" type="ORF">DESUT3_03780</name>
</gene>
<dbReference type="InterPro" id="IPR020988">
    <property type="entry name" value="Pept_U32_collagenase"/>
</dbReference>
<sequence>MKPSAPLEKPELLSPAGSLEAFFAAMESGADAVYVGLKDFSARAKAKNFTLGELERMLNFAHGRGRKIYVTLNTLVKEAELPLLTETLAGLEAIGADGVILQDLAVWRLAREHFPGLELHASTQMTVHNAAGVKMLERMGFTRAVLARELSLAEIAAIRKQTTLELEHFIHGALCFSFSGQCYFSSFLGGKSGNRGRCAQPCRRRYRYRQQDGYYFSTNDLSAIDLLPELAEAGVISLKIEGRMKSAEYVANVVGAYRMALDSPPAKRQEAVREAKELLKASFGRLPTKGFLTGPNPTDIAIPSLKGATGRFLGEVTQVRGGTVWFKTRDRLHVGDRLRIQPKSDQAGTAFTVKELRLGKRTAKLAQAGMLVSVPSPFNDKFQVGDAVFKVSSEQAFTMSEAACRRKLEAAAPAPTPLRLHIALTDGRLRLRAEARGVTIERDYPVETYPAEENPLSAQTLHEAFAKTAGEPLLLELLETGELPPVVIPPSRLKQVRREFYRELAGALQSGSRELRSRRLQAAREALLPFVQPRPAEGREISVAIRDLRDLALLNDPAVDRLFLPLTPGNLNNLGKAARRSPEQKERIFWELPFILFDEQWEDYRGAIRHLVEQGFRCFRLNNLGHFELFDGLEGVRLATSYRLFSLNSQAVLAWKQLGAAEAGLYIEDDRENLRELLARDAGVDLNMPVYGSVPLITSRIPVRGVRSDQPVRSDRGDGYRVDGRSGLTVISAENDFSLLGHLAELQSLGCRCFTLDLSHVGPFSPQGKKVLEALKKGQEVPGTSPFNFLMGME</sequence>
<dbReference type="InterPro" id="IPR051454">
    <property type="entry name" value="RNA/ubiquinone_mod_enzymes"/>
</dbReference>
<evidence type="ECO:0000259" key="1">
    <source>
        <dbReference type="Pfam" id="PF12392"/>
    </source>
</evidence>
<dbReference type="PANTHER" id="PTHR30217">
    <property type="entry name" value="PEPTIDASE U32 FAMILY"/>
    <property type="match status" value="1"/>
</dbReference>
<keyword evidence="3" id="KW-1185">Reference proteome</keyword>
<dbReference type="Pfam" id="PF12392">
    <property type="entry name" value="DUF3656"/>
    <property type="match status" value="1"/>
</dbReference>
<reference evidence="2 3" key="2">
    <citation type="journal article" date="2021" name="Int. J. Syst. Evol. Microbiol.">
        <title>Isolation and Polyphasic Characterization of Desulfuromonas versatilis sp. Nov., an Electrogenic Bacteria Capable of Versatile Metabolism Isolated from a Graphene Oxide-Reducing Enrichment Culture.</title>
        <authorList>
            <person name="Xie L."/>
            <person name="Yoshida N."/>
            <person name="Ishii S."/>
            <person name="Meng L."/>
        </authorList>
    </citation>
    <scope>NUCLEOTIDE SEQUENCE [LARGE SCALE GENOMIC DNA]</scope>
    <source>
        <strain evidence="2 3">NIT-T3</strain>
    </source>
</reference>
<organism evidence="2 3">
    <name type="scientific">Desulfuromonas versatilis</name>
    <dbReference type="NCBI Taxonomy" id="2802975"/>
    <lineage>
        <taxon>Bacteria</taxon>
        <taxon>Pseudomonadati</taxon>
        <taxon>Thermodesulfobacteriota</taxon>
        <taxon>Desulfuromonadia</taxon>
        <taxon>Desulfuromonadales</taxon>
        <taxon>Desulfuromonadaceae</taxon>
        <taxon>Desulfuromonas</taxon>
    </lineage>
</organism>
<dbReference type="RefSeq" id="WP_221250790.1">
    <property type="nucleotide sequence ID" value="NZ_AP024355.1"/>
</dbReference>
<accession>A0ABM8HNZ1</accession>
<evidence type="ECO:0000313" key="2">
    <source>
        <dbReference type="EMBL" id="BCR03309.1"/>
    </source>
</evidence>
<dbReference type="EMBL" id="AP024355">
    <property type="protein sequence ID" value="BCR03309.1"/>
    <property type="molecule type" value="Genomic_DNA"/>
</dbReference>